<feature type="transmembrane region" description="Helical" evidence="1">
    <location>
        <begin position="210"/>
        <end position="232"/>
    </location>
</feature>
<organism evidence="3 4">
    <name type="scientific">Calderihabitans maritimus</name>
    <dbReference type="NCBI Taxonomy" id="1246530"/>
    <lineage>
        <taxon>Bacteria</taxon>
        <taxon>Bacillati</taxon>
        <taxon>Bacillota</taxon>
        <taxon>Clostridia</taxon>
        <taxon>Neomoorellales</taxon>
        <taxon>Calderihabitantaceae</taxon>
        <taxon>Calderihabitans</taxon>
    </lineage>
</organism>
<keyword evidence="1" id="KW-1133">Transmembrane helix</keyword>
<feature type="transmembrane region" description="Helical" evidence="1">
    <location>
        <begin position="12"/>
        <end position="32"/>
    </location>
</feature>
<gene>
    <name evidence="3" type="ORF">KKC1_28810</name>
</gene>
<evidence type="ECO:0000259" key="2">
    <source>
        <dbReference type="Pfam" id="PF05569"/>
    </source>
</evidence>
<keyword evidence="1" id="KW-0472">Membrane</keyword>
<feature type="domain" description="Peptidase M56" evidence="2">
    <location>
        <begin position="141"/>
        <end position="266"/>
    </location>
</feature>
<dbReference type="Proteomes" id="UP000197032">
    <property type="component" value="Unassembled WGS sequence"/>
</dbReference>
<name>A0A1Z5HW36_9FIRM</name>
<feature type="transmembrane region" description="Helical" evidence="1">
    <location>
        <begin position="276"/>
        <end position="296"/>
    </location>
</feature>
<dbReference type="CDD" id="cd07341">
    <property type="entry name" value="M56_BlaR1_MecR1_like"/>
    <property type="match status" value="1"/>
</dbReference>
<proteinExistence type="predicted"/>
<comment type="caution">
    <text evidence="3">The sequence shown here is derived from an EMBL/GenBank/DDBJ whole genome shotgun (WGS) entry which is preliminary data.</text>
</comment>
<protein>
    <submittedName>
        <fullName evidence="3">Peptidase M56 BlaR1</fullName>
    </submittedName>
</protein>
<keyword evidence="1" id="KW-0812">Transmembrane</keyword>
<sequence>MTAVNSFLHTFSIYVILGTLLSFILAQFSIRILGLREVSSKIRLMYLTLTIPFLAYLVIQVLFPRVGIYQVYQASTSELRYLFAVMCQIGYWVSLIITPFAMLVVALIAAKITLGIWTGKQLITRFGYASDKKYPEVFAVLQQLADKLRIAPPRVVVASGLGYDAFTIGWLRPVIVLSRQLIESIDTDELEAVLAHELAHVRRRDNLTNWIAGVLRDLMFFTPVAFWSYAILRDEKEKAADDLAVNITGKPLVYGATLIKIWKKARESGFDKMKGWGFYAVASSYLGSKNLLAARIHRVLERPQVPSSNCFMSVYLLIIFSVGFFLSFVC</sequence>
<dbReference type="AlphaFoldDB" id="A0A1Z5HW36"/>
<evidence type="ECO:0000313" key="4">
    <source>
        <dbReference type="Proteomes" id="UP000197032"/>
    </source>
</evidence>
<dbReference type="RefSeq" id="WP_088554827.1">
    <property type="nucleotide sequence ID" value="NZ_BDGJ01000168.1"/>
</dbReference>
<dbReference type="Pfam" id="PF05569">
    <property type="entry name" value="Peptidase_M56"/>
    <property type="match status" value="1"/>
</dbReference>
<reference evidence="4" key="1">
    <citation type="journal article" date="2017" name="Appl. Environ. Microbiol.">
        <title>Genomic analysis of Calderihabitans maritimus KKC1, a thermophilic hydrogenogenic carboxydotrophic bacterium isolated from marine sediment.</title>
        <authorList>
            <person name="Omae K."/>
            <person name="Yoneda Y."/>
            <person name="Fukuyama Y."/>
            <person name="Yoshida T."/>
            <person name="Sako Y."/>
        </authorList>
    </citation>
    <scope>NUCLEOTIDE SEQUENCE [LARGE SCALE GENOMIC DNA]</scope>
    <source>
        <strain evidence="4">KKC1</strain>
    </source>
</reference>
<dbReference type="Gene3D" id="3.30.2010.10">
    <property type="entry name" value="Metalloproteases ('zincins'), catalytic domain"/>
    <property type="match status" value="1"/>
</dbReference>
<dbReference type="InterPro" id="IPR008756">
    <property type="entry name" value="Peptidase_M56"/>
</dbReference>
<dbReference type="OrthoDB" id="15218at2"/>
<evidence type="ECO:0000313" key="3">
    <source>
        <dbReference type="EMBL" id="GAW93753.1"/>
    </source>
</evidence>
<dbReference type="InterPro" id="IPR052173">
    <property type="entry name" value="Beta-lactam_resp_regulator"/>
</dbReference>
<accession>A0A1Z5HW36</accession>
<evidence type="ECO:0000256" key="1">
    <source>
        <dbReference type="SAM" id="Phobius"/>
    </source>
</evidence>
<feature type="transmembrane region" description="Helical" evidence="1">
    <location>
        <begin position="308"/>
        <end position="329"/>
    </location>
</feature>
<dbReference type="PANTHER" id="PTHR34978:SF3">
    <property type="entry name" value="SLR0241 PROTEIN"/>
    <property type="match status" value="1"/>
</dbReference>
<feature type="transmembrane region" description="Helical" evidence="1">
    <location>
        <begin position="83"/>
        <end position="110"/>
    </location>
</feature>
<dbReference type="EMBL" id="BDGJ01000168">
    <property type="protein sequence ID" value="GAW93753.1"/>
    <property type="molecule type" value="Genomic_DNA"/>
</dbReference>
<keyword evidence="4" id="KW-1185">Reference proteome</keyword>
<dbReference type="PANTHER" id="PTHR34978">
    <property type="entry name" value="POSSIBLE SENSOR-TRANSDUCER PROTEIN BLAR"/>
    <property type="match status" value="1"/>
</dbReference>
<feature type="transmembrane region" description="Helical" evidence="1">
    <location>
        <begin position="44"/>
        <end position="63"/>
    </location>
</feature>